<organism evidence="3 4">
    <name type="scientific">Virgibacillus siamensis</name>
    <dbReference type="NCBI Taxonomy" id="480071"/>
    <lineage>
        <taxon>Bacteria</taxon>
        <taxon>Bacillati</taxon>
        <taxon>Bacillota</taxon>
        <taxon>Bacilli</taxon>
        <taxon>Bacillales</taxon>
        <taxon>Bacillaceae</taxon>
        <taxon>Virgibacillus</taxon>
    </lineage>
</organism>
<gene>
    <name evidence="3" type="ORF">GCM10009001_08470</name>
</gene>
<sequence length="56" mass="6187">MKISQILYWIAFFLILAVPVLVALYLYSSFEQSTGNGNSGNSQGPHTVTHIEDVCI</sequence>
<name>A0ABP3QS16_9BACI</name>
<keyword evidence="2" id="KW-0472">Membrane</keyword>
<evidence type="ECO:0000313" key="4">
    <source>
        <dbReference type="Proteomes" id="UP001500866"/>
    </source>
</evidence>
<feature type="compositionally biased region" description="Low complexity" evidence="1">
    <location>
        <begin position="33"/>
        <end position="42"/>
    </location>
</feature>
<evidence type="ECO:0008006" key="5">
    <source>
        <dbReference type="Google" id="ProtNLM"/>
    </source>
</evidence>
<feature type="transmembrane region" description="Helical" evidence="2">
    <location>
        <begin position="6"/>
        <end position="27"/>
    </location>
</feature>
<protein>
    <recommendedName>
        <fullName evidence="5">Tumor necrosis factor receptor superfamily member 19</fullName>
    </recommendedName>
</protein>
<proteinExistence type="predicted"/>
<accession>A0ABP3QS16</accession>
<dbReference type="EMBL" id="BAAADS010000006">
    <property type="protein sequence ID" value="GAA0594651.1"/>
    <property type="molecule type" value="Genomic_DNA"/>
</dbReference>
<dbReference type="RefSeq" id="WP_343810600.1">
    <property type="nucleotide sequence ID" value="NZ_BAAADS010000006.1"/>
</dbReference>
<keyword evidence="4" id="KW-1185">Reference proteome</keyword>
<dbReference type="Proteomes" id="UP001500866">
    <property type="component" value="Unassembled WGS sequence"/>
</dbReference>
<feature type="region of interest" description="Disordered" evidence="1">
    <location>
        <begin position="33"/>
        <end position="56"/>
    </location>
</feature>
<reference evidence="4" key="1">
    <citation type="journal article" date="2019" name="Int. J. Syst. Evol. Microbiol.">
        <title>The Global Catalogue of Microorganisms (GCM) 10K type strain sequencing project: providing services to taxonomists for standard genome sequencing and annotation.</title>
        <authorList>
            <consortium name="The Broad Institute Genomics Platform"/>
            <consortium name="The Broad Institute Genome Sequencing Center for Infectious Disease"/>
            <person name="Wu L."/>
            <person name="Ma J."/>
        </authorList>
    </citation>
    <scope>NUCLEOTIDE SEQUENCE [LARGE SCALE GENOMIC DNA]</scope>
    <source>
        <strain evidence="4">JCM 15395</strain>
    </source>
</reference>
<evidence type="ECO:0000256" key="1">
    <source>
        <dbReference type="SAM" id="MobiDB-lite"/>
    </source>
</evidence>
<evidence type="ECO:0000313" key="3">
    <source>
        <dbReference type="EMBL" id="GAA0594651.1"/>
    </source>
</evidence>
<keyword evidence="2" id="KW-1133">Transmembrane helix</keyword>
<evidence type="ECO:0000256" key="2">
    <source>
        <dbReference type="SAM" id="Phobius"/>
    </source>
</evidence>
<keyword evidence="2" id="KW-0812">Transmembrane</keyword>
<comment type="caution">
    <text evidence="3">The sequence shown here is derived from an EMBL/GenBank/DDBJ whole genome shotgun (WGS) entry which is preliminary data.</text>
</comment>